<feature type="transmembrane region" description="Helical" evidence="9">
    <location>
        <begin position="125"/>
        <end position="143"/>
    </location>
</feature>
<evidence type="ECO:0000256" key="1">
    <source>
        <dbReference type="ARBA" id="ARBA00000900"/>
    </source>
</evidence>
<proteinExistence type="predicted"/>
<dbReference type="PROSITE" id="PS50089">
    <property type="entry name" value="ZF_RING_2"/>
    <property type="match status" value="1"/>
</dbReference>
<keyword evidence="9" id="KW-0812">Transmembrane</keyword>
<keyword evidence="9" id="KW-0472">Membrane</keyword>
<dbReference type="EMBL" id="CAXAMN010028028">
    <property type="protein sequence ID" value="CAK9114707.1"/>
    <property type="molecule type" value="Genomic_DNA"/>
</dbReference>
<dbReference type="SUPFAM" id="SSF57850">
    <property type="entry name" value="RING/U-box"/>
    <property type="match status" value="1"/>
</dbReference>
<evidence type="ECO:0000256" key="6">
    <source>
        <dbReference type="ARBA" id="ARBA00022786"/>
    </source>
</evidence>
<dbReference type="InterPro" id="IPR013083">
    <property type="entry name" value="Znf_RING/FYVE/PHD"/>
</dbReference>
<name>A0ABP0SQP9_9DINO</name>
<comment type="catalytic activity">
    <reaction evidence="1">
        <text>S-ubiquitinyl-[E2 ubiquitin-conjugating enzyme]-L-cysteine + [acceptor protein]-L-lysine = [E2 ubiquitin-conjugating enzyme]-L-cysteine + N(6)-ubiquitinyl-[acceptor protein]-L-lysine.</text>
        <dbReference type="EC" id="2.3.2.27"/>
    </reaction>
</comment>
<dbReference type="InterPro" id="IPR001841">
    <property type="entry name" value="Znf_RING"/>
</dbReference>
<dbReference type="PANTHER" id="PTHR22937:SF65">
    <property type="entry name" value="E3 UBIQUITIN-PROTEIN LIGASE ARK2C"/>
    <property type="match status" value="1"/>
</dbReference>
<evidence type="ECO:0000313" key="11">
    <source>
        <dbReference type="EMBL" id="CAK9114707.1"/>
    </source>
</evidence>
<feature type="domain" description="RING-type" evidence="10">
    <location>
        <begin position="225"/>
        <end position="264"/>
    </location>
</feature>
<evidence type="ECO:0000256" key="2">
    <source>
        <dbReference type="ARBA" id="ARBA00012483"/>
    </source>
</evidence>
<keyword evidence="6" id="KW-0833">Ubl conjugation pathway</keyword>
<keyword evidence="9" id="KW-1133">Transmembrane helix</keyword>
<keyword evidence="5 8" id="KW-0863">Zinc-finger</keyword>
<feature type="transmembrane region" description="Helical" evidence="9">
    <location>
        <begin position="155"/>
        <end position="182"/>
    </location>
</feature>
<evidence type="ECO:0000256" key="9">
    <source>
        <dbReference type="SAM" id="Phobius"/>
    </source>
</evidence>
<dbReference type="Gene3D" id="3.30.40.10">
    <property type="entry name" value="Zinc/RING finger domain, C3HC4 (zinc finger)"/>
    <property type="match status" value="1"/>
</dbReference>
<evidence type="ECO:0000313" key="12">
    <source>
        <dbReference type="Proteomes" id="UP001642484"/>
    </source>
</evidence>
<gene>
    <name evidence="11" type="ORF">CCMP2556_LOCUS53038</name>
</gene>
<keyword evidence="12" id="KW-1185">Reference proteome</keyword>
<organism evidence="11 12">
    <name type="scientific">Durusdinium trenchii</name>
    <dbReference type="NCBI Taxonomy" id="1381693"/>
    <lineage>
        <taxon>Eukaryota</taxon>
        <taxon>Sar</taxon>
        <taxon>Alveolata</taxon>
        <taxon>Dinophyceae</taxon>
        <taxon>Suessiales</taxon>
        <taxon>Symbiodiniaceae</taxon>
        <taxon>Durusdinium</taxon>
    </lineage>
</organism>
<keyword evidence="3" id="KW-0808">Transferase</keyword>
<dbReference type="InterPro" id="IPR045191">
    <property type="entry name" value="MBR1/2-like"/>
</dbReference>
<evidence type="ECO:0000256" key="7">
    <source>
        <dbReference type="ARBA" id="ARBA00022833"/>
    </source>
</evidence>
<evidence type="ECO:0000256" key="5">
    <source>
        <dbReference type="ARBA" id="ARBA00022771"/>
    </source>
</evidence>
<evidence type="ECO:0000256" key="8">
    <source>
        <dbReference type="PROSITE-ProRule" id="PRU00175"/>
    </source>
</evidence>
<comment type="caution">
    <text evidence="11">The sequence shown here is derived from an EMBL/GenBank/DDBJ whole genome shotgun (WGS) entry which is preliminary data.</text>
</comment>
<accession>A0ABP0SQP9</accession>
<evidence type="ECO:0000259" key="10">
    <source>
        <dbReference type="PROSITE" id="PS50089"/>
    </source>
</evidence>
<protein>
    <recommendedName>
        <fullName evidence="2">RING-type E3 ubiquitin transferase</fullName>
        <ecNumber evidence="2">2.3.2.27</ecNumber>
    </recommendedName>
</protein>
<reference evidence="11 12" key="1">
    <citation type="submission" date="2024-02" db="EMBL/GenBank/DDBJ databases">
        <authorList>
            <person name="Chen Y."/>
            <person name="Shah S."/>
            <person name="Dougan E. K."/>
            <person name="Thang M."/>
            <person name="Chan C."/>
        </authorList>
    </citation>
    <scope>NUCLEOTIDE SEQUENCE [LARGE SCALE GENOMIC DNA]</scope>
</reference>
<feature type="transmembrane region" description="Helical" evidence="9">
    <location>
        <begin position="48"/>
        <end position="68"/>
    </location>
</feature>
<dbReference type="SMART" id="SM00184">
    <property type="entry name" value="RING"/>
    <property type="match status" value="1"/>
</dbReference>
<dbReference type="Pfam" id="PF13639">
    <property type="entry name" value="zf-RING_2"/>
    <property type="match status" value="1"/>
</dbReference>
<keyword evidence="7" id="KW-0862">Zinc</keyword>
<evidence type="ECO:0000256" key="3">
    <source>
        <dbReference type="ARBA" id="ARBA00022679"/>
    </source>
</evidence>
<keyword evidence="4" id="KW-0479">Metal-binding</keyword>
<dbReference type="PANTHER" id="PTHR22937">
    <property type="entry name" value="E3 UBIQUITIN-PROTEIN LIGASE RNF165"/>
    <property type="match status" value="1"/>
</dbReference>
<evidence type="ECO:0000256" key="4">
    <source>
        <dbReference type="ARBA" id="ARBA00022723"/>
    </source>
</evidence>
<dbReference type="Proteomes" id="UP001642484">
    <property type="component" value="Unassembled WGS sequence"/>
</dbReference>
<sequence length="298" mass="33774">MSVEGEWMTVRIERRWSEDSDGMEVERRPGELGDDSLDDGCDRCARRCAFVFFFLLALTEVTLLIPTVHFELDSGSTAVLIVLRCLLTPFRVLPAIDRLVRYLQALCMCWCRCSCRSSLRYQSIWNWRLALTLSVICDSAYLATSGLTAKSENFVITMVVICNMALFVVDALFIMHLAFCYVPPPSEEQENEFLAAMASVHYEERKVFRPKHIKLGATEEGDRTCSICLCEIEQEDDAARLPCGHTFHTSCIREWLHRSTYCPLRCPDMVLPPKGKRLGEAPGFASVLPGEVVQPEEV</sequence>
<dbReference type="EC" id="2.3.2.27" evidence="2"/>